<dbReference type="GO" id="GO:0051213">
    <property type="term" value="F:dioxygenase activity"/>
    <property type="evidence" value="ECO:0007669"/>
    <property type="project" value="UniProtKB-ARBA"/>
</dbReference>
<dbReference type="SUPFAM" id="SSF51197">
    <property type="entry name" value="Clavaminate synthase-like"/>
    <property type="match status" value="1"/>
</dbReference>
<evidence type="ECO:0000256" key="1">
    <source>
        <dbReference type="ARBA" id="ARBA00008056"/>
    </source>
</evidence>
<name>A0AAW1Q0E7_9CHLO</name>
<dbReference type="Proteomes" id="UP001489004">
    <property type="component" value="Unassembled WGS sequence"/>
</dbReference>
<keyword evidence="4 5" id="KW-0408">Iron</keyword>
<dbReference type="PANTHER" id="PTHR10209:SF867">
    <property type="entry name" value="2-OXOGLUTARATE (2OG) AND FE(II)-DEPENDENT OXYGENASE SUPERFAMILY PROTEIN"/>
    <property type="match status" value="1"/>
</dbReference>
<keyword evidence="3 5" id="KW-0560">Oxidoreductase</keyword>
<dbReference type="InterPro" id="IPR027443">
    <property type="entry name" value="IPNS-like_sf"/>
</dbReference>
<gene>
    <name evidence="7" type="ORF">WJX72_000846</name>
</gene>
<evidence type="ECO:0000259" key="6">
    <source>
        <dbReference type="PROSITE" id="PS51471"/>
    </source>
</evidence>
<dbReference type="PROSITE" id="PS51471">
    <property type="entry name" value="FE2OG_OXY"/>
    <property type="match status" value="1"/>
</dbReference>
<feature type="domain" description="Fe2OG dioxygenase" evidence="6">
    <location>
        <begin position="168"/>
        <end position="273"/>
    </location>
</feature>
<proteinExistence type="inferred from homology"/>
<evidence type="ECO:0000313" key="8">
    <source>
        <dbReference type="Proteomes" id="UP001489004"/>
    </source>
</evidence>
<dbReference type="Pfam" id="PF03171">
    <property type="entry name" value="2OG-FeII_Oxy"/>
    <property type="match status" value="1"/>
</dbReference>
<dbReference type="InterPro" id="IPR026992">
    <property type="entry name" value="DIOX_N"/>
</dbReference>
<protein>
    <recommendedName>
        <fullName evidence="6">Fe2OG dioxygenase domain-containing protein</fullName>
    </recommendedName>
</protein>
<keyword evidence="8" id="KW-1185">Reference proteome</keyword>
<dbReference type="PRINTS" id="PR00682">
    <property type="entry name" value="IPNSYNTHASE"/>
</dbReference>
<dbReference type="Gene3D" id="2.60.120.330">
    <property type="entry name" value="B-lactam Antibiotic, Isopenicillin N Synthase, Chain"/>
    <property type="match status" value="1"/>
</dbReference>
<dbReference type="InterPro" id="IPR005123">
    <property type="entry name" value="Oxoglu/Fe-dep_dioxygenase_dom"/>
</dbReference>
<dbReference type="FunFam" id="2.60.120.330:FF:000006">
    <property type="entry name" value="2-oxoglutarate-Fe(II) type oxidoreductase hxnY"/>
    <property type="match status" value="1"/>
</dbReference>
<evidence type="ECO:0000256" key="2">
    <source>
        <dbReference type="ARBA" id="ARBA00022723"/>
    </source>
</evidence>
<dbReference type="InterPro" id="IPR044861">
    <property type="entry name" value="IPNS-like_FE2OG_OXY"/>
</dbReference>
<comment type="caution">
    <text evidence="7">The sequence shown here is derived from an EMBL/GenBank/DDBJ whole genome shotgun (WGS) entry which is preliminary data.</text>
</comment>
<evidence type="ECO:0000256" key="4">
    <source>
        <dbReference type="ARBA" id="ARBA00023004"/>
    </source>
</evidence>
<dbReference type="EMBL" id="JALJOR010000007">
    <property type="protein sequence ID" value="KAK9814115.1"/>
    <property type="molecule type" value="Genomic_DNA"/>
</dbReference>
<evidence type="ECO:0000256" key="3">
    <source>
        <dbReference type="ARBA" id="ARBA00023002"/>
    </source>
</evidence>
<comment type="similarity">
    <text evidence="1 5">Belongs to the iron/ascorbate-dependent oxidoreductase family.</text>
</comment>
<dbReference type="AlphaFoldDB" id="A0AAW1Q0E7"/>
<dbReference type="GO" id="GO:0046872">
    <property type="term" value="F:metal ion binding"/>
    <property type="evidence" value="ECO:0007669"/>
    <property type="project" value="UniProtKB-KW"/>
</dbReference>
<keyword evidence="2 5" id="KW-0479">Metal-binding</keyword>
<organism evidence="7 8">
    <name type="scientific">[Myrmecia] bisecta</name>
    <dbReference type="NCBI Taxonomy" id="41462"/>
    <lineage>
        <taxon>Eukaryota</taxon>
        <taxon>Viridiplantae</taxon>
        <taxon>Chlorophyta</taxon>
        <taxon>core chlorophytes</taxon>
        <taxon>Trebouxiophyceae</taxon>
        <taxon>Trebouxiales</taxon>
        <taxon>Trebouxiaceae</taxon>
        <taxon>Myrmecia</taxon>
    </lineage>
</organism>
<accession>A0AAW1Q0E7</accession>
<evidence type="ECO:0000313" key="7">
    <source>
        <dbReference type="EMBL" id="KAK9814115.1"/>
    </source>
</evidence>
<dbReference type="PANTHER" id="PTHR10209">
    <property type="entry name" value="OXIDOREDUCTASE, 2OG-FE II OXYGENASE FAMILY PROTEIN"/>
    <property type="match status" value="1"/>
</dbReference>
<sequence length="325" mass="36101">MCRAHGSEKVPVIDLSQTEEAAAQEVRQACISAGFFYVSNHGVPDNIMERYAEQNRKFFALPVQEKLRILADKNNRGYTPMAEETLDPANQTEGDSKEGLYIGREIPADSEEATKPLHGPNQWPSEALLPDFRPVTMEYFHAMHVLGLRLVRLIALALQLPADHFDSNFDKPLINLRPLHYSAKVSRPSEGIYGAGAHTDYGMLTLLATDKNPGLQICLDGQWQDVPPMPGMLIVNLGDMLERWTNGMFRSTLHRVISTCGCDRYSTAFFLEPNFDTVVECLPQCCIDTPARFPPTTSGQHLLDKYAQTHAGLDAGIKKLASEAA</sequence>
<dbReference type="Pfam" id="PF14226">
    <property type="entry name" value="DIOX_N"/>
    <property type="match status" value="1"/>
</dbReference>
<evidence type="ECO:0000256" key="5">
    <source>
        <dbReference type="RuleBase" id="RU003682"/>
    </source>
</evidence>
<reference evidence="7 8" key="1">
    <citation type="journal article" date="2024" name="Nat. Commun.">
        <title>Phylogenomics reveals the evolutionary origins of lichenization in chlorophyte algae.</title>
        <authorList>
            <person name="Puginier C."/>
            <person name="Libourel C."/>
            <person name="Otte J."/>
            <person name="Skaloud P."/>
            <person name="Haon M."/>
            <person name="Grisel S."/>
            <person name="Petersen M."/>
            <person name="Berrin J.G."/>
            <person name="Delaux P.M."/>
            <person name="Dal Grande F."/>
            <person name="Keller J."/>
        </authorList>
    </citation>
    <scope>NUCLEOTIDE SEQUENCE [LARGE SCALE GENOMIC DNA]</scope>
    <source>
        <strain evidence="7 8">SAG 2043</strain>
    </source>
</reference>